<evidence type="ECO:0000313" key="4">
    <source>
        <dbReference type="EMBL" id="RVT83678.1"/>
    </source>
</evidence>
<gene>
    <name evidence="4" type="ORF">EOD73_13965</name>
</gene>
<keyword evidence="5" id="KW-1185">Reference proteome</keyword>
<evidence type="ECO:0000313" key="5">
    <source>
        <dbReference type="Proteomes" id="UP000288587"/>
    </source>
</evidence>
<proteinExistence type="predicted"/>
<dbReference type="Proteomes" id="UP000288587">
    <property type="component" value="Unassembled WGS sequence"/>
</dbReference>
<dbReference type="InterPro" id="IPR001638">
    <property type="entry name" value="Solute-binding_3/MltF_N"/>
</dbReference>
<feature type="signal peptide" evidence="2">
    <location>
        <begin position="1"/>
        <end position="21"/>
    </location>
</feature>
<sequence>MRALWLGLAGLLIGSAGPSHAQSPPRVWRLATVELPPSISEHAPQQGYYAVLLRRILRELGAQPEFEFLPPLRTYERAISGGVDGAFPYKKTPEREQLLLFSEPFYLARVRVFLAQSDPWTPQHPEDLVDRGLGCTLQAAQVPDALRELAASGALRLQRVPLIETCFRMLELGRVSYVLTGENTGWTAAQAMPDQGRSLRMAPLVVSEEPVHLAFPRKLPGSAAKLRAFNEAVRKLRKSGELQRIELAHVPRPPGP</sequence>
<comment type="caution">
    <text evidence="4">The sequence shown here is derived from an EMBL/GenBank/DDBJ whole genome shotgun (WGS) entry which is preliminary data.</text>
</comment>
<dbReference type="OrthoDB" id="8907081at2"/>
<evidence type="ECO:0000259" key="3">
    <source>
        <dbReference type="Pfam" id="PF00497"/>
    </source>
</evidence>
<dbReference type="Pfam" id="PF00497">
    <property type="entry name" value="SBP_bac_3"/>
    <property type="match status" value="1"/>
</dbReference>
<dbReference type="RefSeq" id="WP_127683642.1">
    <property type="nucleotide sequence ID" value="NZ_SACM01000004.1"/>
</dbReference>
<evidence type="ECO:0000256" key="2">
    <source>
        <dbReference type="SAM" id="SignalP"/>
    </source>
</evidence>
<name>A0A3S2WN09_9BURK</name>
<evidence type="ECO:0000256" key="1">
    <source>
        <dbReference type="ARBA" id="ARBA00022729"/>
    </source>
</evidence>
<feature type="domain" description="Solute-binding protein family 3/N-terminal" evidence="3">
    <location>
        <begin position="44"/>
        <end position="246"/>
    </location>
</feature>
<dbReference type="SUPFAM" id="SSF53850">
    <property type="entry name" value="Periplasmic binding protein-like II"/>
    <property type="match status" value="1"/>
</dbReference>
<dbReference type="PANTHER" id="PTHR35936">
    <property type="entry name" value="MEMBRANE-BOUND LYTIC MUREIN TRANSGLYCOSYLASE F"/>
    <property type="match status" value="1"/>
</dbReference>
<dbReference type="EMBL" id="SACM01000004">
    <property type="protein sequence ID" value="RVT83678.1"/>
    <property type="molecule type" value="Genomic_DNA"/>
</dbReference>
<feature type="chain" id="PRO_5018643936" evidence="2">
    <location>
        <begin position="22"/>
        <end position="256"/>
    </location>
</feature>
<protein>
    <submittedName>
        <fullName evidence="4">Transporter substrate-binding domain-containing protein</fullName>
    </submittedName>
</protein>
<dbReference type="PANTHER" id="PTHR35936:SF35">
    <property type="entry name" value="L-CYSTINE-BINDING PROTEIN TCYJ"/>
    <property type="match status" value="1"/>
</dbReference>
<reference evidence="4 5" key="1">
    <citation type="submission" date="2019-01" db="EMBL/GenBank/DDBJ databases">
        <authorList>
            <person name="Chen W.-M."/>
        </authorList>
    </citation>
    <scope>NUCLEOTIDE SEQUENCE [LARGE SCALE GENOMIC DNA]</scope>
    <source>
        <strain evidence="4 5">CCP-18</strain>
    </source>
</reference>
<dbReference type="AlphaFoldDB" id="A0A3S2WN09"/>
<organism evidence="4 5">
    <name type="scientific">Inhella crocodyli</name>
    <dbReference type="NCBI Taxonomy" id="2499851"/>
    <lineage>
        <taxon>Bacteria</taxon>
        <taxon>Pseudomonadati</taxon>
        <taxon>Pseudomonadota</taxon>
        <taxon>Betaproteobacteria</taxon>
        <taxon>Burkholderiales</taxon>
        <taxon>Sphaerotilaceae</taxon>
        <taxon>Inhella</taxon>
    </lineage>
</organism>
<keyword evidence="1 2" id="KW-0732">Signal</keyword>
<dbReference type="Gene3D" id="3.40.190.10">
    <property type="entry name" value="Periplasmic binding protein-like II"/>
    <property type="match status" value="2"/>
</dbReference>
<accession>A0A3S2WN09</accession>